<sequence length="308" mass="32606">MKKTYRNPPSFSRLALQYNLCMLGDSQPMTDASMNPGAWRLTRPLFCTIACTMNALSLAAQDDATLKFVDEYRKAYAEGRDLIPAPQRTLDLSSIAERLDLRTVTPEGALSGSAFLASDGTIVKLAGTQGCLSTEGVEVAGLQTTCAMASLAGLTATLSEAGAAAGNAFPCHFLGQNAGTPTVRFAECFFVKDGEAQSLSEVLIARGLAFAARNRAGARCFRNMLRRRKVHRGQGPGSGQTPISRIPSVSVAIAATAPQTDPDEVLDVNVHARSFRPLRRHHSHADAGQLVPTGSIPPPADSHSDPGA</sequence>
<name>A0ABV2MN43_9HYPH</name>
<feature type="region of interest" description="Disordered" evidence="1">
    <location>
        <begin position="278"/>
        <end position="308"/>
    </location>
</feature>
<gene>
    <name evidence="2" type="ORF">ABID08_005264</name>
</gene>
<organism evidence="2 3">
    <name type="scientific">Rhizobium binae</name>
    <dbReference type="NCBI Taxonomy" id="1138190"/>
    <lineage>
        <taxon>Bacteria</taxon>
        <taxon>Pseudomonadati</taxon>
        <taxon>Pseudomonadota</taxon>
        <taxon>Alphaproteobacteria</taxon>
        <taxon>Hyphomicrobiales</taxon>
        <taxon>Rhizobiaceae</taxon>
        <taxon>Rhizobium/Agrobacterium group</taxon>
        <taxon>Rhizobium</taxon>
    </lineage>
</organism>
<reference evidence="2 3" key="1">
    <citation type="submission" date="2024-06" db="EMBL/GenBank/DDBJ databases">
        <title>Genomic Encyclopedia of Type Strains, Phase IV (KMG-IV): sequencing the most valuable type-strain genomes for metagenomic binning, comparative biology and taxonomic classification.</title>
        <authorList>
            <person name="Goeker M."/>
        </authorList>
    </citation>
    <scope>NUCLEOTIDE SEQUENCE [LARGE SCALE GENOMIC DNA]</scope>
    <source>
        <strain evidence="2 3">DSM 29288</strain>
    </source>
</reference>
<comment type="caution">
    <text evidence="2">The sequence shown here is derived from an EMBL/GenBank/DDBJ whole genome shotgun (WGS) entry which is preliminary data.</text>
</comment>
<dbReference type="Proteomes" id="UP001549077">
    <property type="component" value="Unassembled WGS sequence"/>
</dbReference>
<evidence type="ECO:0000313" key="3">
    <source>
        <dbReference type="Proteomes" id="UP001549077"/>
    </source>
</evidence>
<dbReference type="RefSeq" id="WP_246735401.1">
    <property type="nucleotide sequence ID" value="NZ_CP071610.1"/>
</dbReference>
<evidence type="ECO:0000256" key="1">
    <source>
        <dbReference type="SAM" id="MobiDB-lite"/>
    </source>
</evidence>
<keyword evidence="3" id="KW-1185">Reference proteome</keyword>
<dbReference type="EMBL" id="JBEPMY010000021">
    <property type="protein sequence ID" value="MET3757883.1"/>
    <property type="molecule type" value="Genomic_DNA"/>
</dbReference>
<protein>
    <submittedName>
        <fullName evidence="2">Uncharacterized protein</fullName>
    </submittedName>
</protein>
<dbReference type="GeneID" id="91152748"/>
<accession>A0ABV2MN43</accession>
<proteinExistence type="predicted"/>
<evidence type="ECO:0000313" key="2">
    <source>
        <dbReference type="EMBL" id="MET3757883.1"/>
    </source>
</evidence>